<dbReference type="EMBL" id="FM954972">
    <property type="protein sequence ID" value="CAV17874.1"/>
    <property type="molecule type" value="Genomic_DNA"/>
</dbReference>
<evidence type="ECO:0000256" key="6">
    <source>
        <dbReference type="HAMAP-Rule" id="MF_01042"/>
    </source>
</evidence>
<dbReference type="SUPFAM" id="SSF160443">
    <property type="entry name" value="SMR domain-like"/>
    <property type="match status" value="1"/>
</dbReference>
<keyword evidence="3 6" id="KW-0255">Endonuclease</keyword>
<dbReference type="GO" id="GO:0004521">
    <property type="term" value="F:RNA endonuclease activity"/>
    <property type="evidence" value="ECO:0007669"/>
    <property type="project" value="UniProtKB-UniRule"/>
</dbReference>
<dbReference type="NCBIfam" id="NF003432">
    <property type="entry name" value="PRK04946.1"/>
    <property type="match status" value="1"/>
</dbReference>
<protein>
    <recommendedName>
        <fullName evidence="6">Ribosome rescue factor SmrB</fullName>
        <ecNumber evidence="6">3.1.-.-</ecNumber>
    </recommendedName>
</protein>
<dbReference type="KEGG" id="vsp:VS_0868"/>
<keyword evidence="2 6" id="KW-0699">rRNA-binding</keyword>
<dbReference type="Pfam" id="PF01713">
    <property type="entry name" value="Smr"/>
    <property type="match status" value="1"/>
</dbReference>
<gene>
    <name evidence="6" type="primary">smrB</name>
    <name evidence="8" type="ordered locus">VS_0868</name>
</gene>
<evidence type="ECO:0000256" key="2">
    <source>
        <dbReference type="ARBA" id="ARBA00022730"/>
    </source>
</evidence>
<dbReference type="InterPro" id="IPR036063">
    <property type="entry name" value="Smr_dom_sf"/>
</dbReference>
<evidence type="ECO:0000259" key="7">
    <source>
        <dbReference type="PROSITE" id="PS50828"/>
    </source>
</evidence>
<comment type="function">
    <text evidence="6">Acts as a ribosome collision sensor. Detects stalled/collided disomes (pairs of ribosomes where the leading ribosome is stalled and a second ribosome has collided with it) and endonucleolytically cleaves mRNA at the 5' boundary of the stalled ribosome. Stalled/collided disomes form a new interface (primarily via the 30S subunits) that binds SmrB. Cleaved mRNA becomes available for tmRNA ligation, leading to ribosomal subunit dissociation and rescue of stalled ribosomes.</text>
</comment>
<evidence type="ECO:0000256" key="3">
    <source>
        <dbReference type="ARBA" id="ARBA00022759"/>
    </source>
</evidence>
<dbReference type="PANTHER" id="PTHR35562:SF1">
    <property type="entry name" value="UPF0115 PROTEIN YFCN"/>
    <property type="match status" value="1"/>
</dbReference>
<dbReference type="InterPro" id="IPR022990">
    <property type="entry name" value="SmrB-like"/>
</dbReference>
<evidence type="ECO:0000313" key="8">
    <source>
        <dbReference type="EMBL" id="CAV17874.1"/>
    </source>
</evidence>
<comment type="similarity">
    <text evidence="6">Belongs to the SmrB family.</text>
</comment>
<dbReference type="GO" id="GO:0019843">
    <property type="term" value="F:rRNA binding"/>
    <property type="evidence" value="ECO:0007669"/>
    <property type="project" value="UniProtKB-UniRule"/>
</dbReference>
<dbReference type="eggNOG" id="COG2840">
    <property type="taxonomic scope" value="Bacteria"/>
</dbReference>
<feature type="domain" description="Smr" evidence="7">
    <location>
        <begin position="117"/>
        <end position="192"/>
    </location>
</feature>
<accession>B7VL50</accession>
<dbReference type="AlphaFoldDB" id="B7VL50"/>
<organism evidence="8 9">
    <name type="scientific">Vibrio atlanticus (strain LGP32)</name>
    <name type="common">Vibrio splendidus (strain Mel32)</name>
    <dbReference type="NCBI Taxonomy" id="575788"/>
    <lineage>
        <taxon>Bacteria</taxon>
        <taxon>Pseudomonadati</taxon>
        <taxon>Pseudomonadota</taxon>
        <taxon>Gammaproteobacteria</taxon>
        <taxon>Vibrionales</taxon>
        <taxon>Vibrionaceae</taxon>
        <taxon>Vibrio</taxon>
    </lineage>
</organism>
<dbReference type="HOGENOM" id="CLU_055978_4_0_6"/>
<keyword evidence="5 6" id="KW-0694">RNA-binding</keyword>
<evidence type="ECO:0000256" key="1">
    <source>
        <dbReference type="ARBA" id="ARBA00022722"/>
    </source>
</evidence>
<dbReference type="Proteomes" id="UP000009100">
    <property type="component" value="Chromosome 1"/>
</dbReference>
<dbReference type="PANTHER" id="PTHR35562">
    <property type="entry name" value="DNA ENDONUCLEASE SMRA-RELATED"/>
    <property type="match status" value="1"/>
</dbReference>
<name>B7VL50_VIBA3</name>
<evidence type="ECO:0000313" key="9">
    <source>
        <dbReference type="Proteomes" id="UP000009100"/>
    </source>
</evidence>
<evidence type="ECO:0000256" key="4">
    <source>
        <dbReference type="ARBA" id="ARBA00022801"/>
    </source>
</evidence>
<proteinExistence type="inferred from homology"/>
<dbReference type="InterPro" id="IPR002625">
    <property type="entry name" value="Smr_dom"/>
</dbReference>
<sequence length="196" mass="22229">MSPKSATILLITFLIRIHNLMSKKDTDFDDDFALFNDAVKGVKKLQQDTIVQQPKRNAKQKEITRTARQASDSEFYFSDEFIPHLSEEGPTRYARDDVSKYEVKRLRRGVYVPDVYLDMHGMTQQEAKRELGAMIAHCVKESVACACVQHGIGKHILKQKVPLWLAQHPDVMAFHQAPLEFGGHGALLVLLAIPDK</sequence>
<dbReference type="GO" id="GO:0016787">
    <property type="term" value="F:hydrolase activity"/>
    <property type="evidence" value="ECO:0007669"/>
    <property type="project" value="UniProtKB-KW"/>
</dbReference>
<dbReference type="PROSITE" id="PS50828">
    <property type="entry name" value="SMR"/>
    <property type="match status" value="1"/>
</dbReference>
<evidence type="ECO:0000256" key="5">
    <source>
        <dbReference type="ARBA" id="ARBA00022884"/>
    </source>
</evidence>
<dbReference type="EC" id="3.1.-.-" evidence="6"/>
<dbReference type="STRING" id="575788.VS_0868"/>
<dbReference type="Gene3D" id="3.30.1370.110">
    <property type="match status" value="1"/>
</dbReference>
<keyword evidence="4 6" id="KW-0378">Hydrolase</keyword>
<dbReference type="SMART" id="SM00463">
    <property type="entry name" value="SMR"/>
    <property type="match status" value="1"/>
</dbReference>
<dbReference type="HAMAP" id="MF_01042">
    <property type="entry name" value="SmrB"/>
    <property type="match status" value="1"/>
</dbReference>
<keyword evidence="1 6" id="KW-0540">Nuclease</keyword>
<comment type="subunit">
    <text evidence="6">Associates with collided ribosomes, but not with correctly translating polysomes.</text>
</comment>
<dbReference type="GO" id="GO:0072344">
    <property type="term" value="P:rescue of stalled ribosome"/>
    <property type="evidence" value="ECO:0007669"/>
    <property type="project" value="UniProtKB-UniRule"/>
</dbReference>
<reference evidence="8 9" key="1">
    <citation type="submission" date="2009-02" db="EMBL/GenBank/DDBJ databases">
        <title>Vibrio splendidus str. LGP32 complete genome.</title>
        <authorList>
            <person name="Mazel D."/>
            <person name="Le Roux F."/>
        </authorList>
    </citation>
    <scope>NUCLEOTIDE SEQUENCE [LARGE SCALE GENOMIC DNA]</scope>
    <source>
        <strain evidence="8 9">LGP32</strain>
    </source>
</reference>